<feature type="binding site" evidence="14">
    <location>
        <position position="73"/>
    </location>
    <ligand>
        <name>Na(+)</name>
        <dbReference type="ChEBI" id="CHEBI:29101"/>
        <note>structural</note>
    </ligand>
</feature>
<dbReference type="PANTHER" id="PTHR28259">
    <property type="entry name" value="FLUORIDE EXPORT PROTEIN 1-RELATED"/>
    <property type="match status" value="1"/>
</dbReference>
<keyword evidence="4 14" id="KW-0812">Transmembrane</keyword>
<evidence type="ECO:0000256" key="9">
    <source>
        <dbReference type="ARBA" id="ARBA00023136"/>
    </source>
</evidence>
<dbReference type="HAMAP" id="MF_00454">
    <property type="entry name" value="FluC"/>
    <property type="match status" value="1"/>
</dbReference>
<reference evidence="15 16" key="1">
    <citation type="submission" date="2018-04" db="EMBL/GenBank/DDBJ databases">
        <title>Genomic Encyclopedia of Archaeal and Bacterial Type Strains, Phase II (KMG-II): from individual species to whole genera.</title>
        <authorList>
            <person name="Goeker M."/>
        </authorList>
    </citation>
    <scope>NUCLEOTIDE SEQUENCE [LARGE SCALE GENOMIC DNA]</scope>
    <source>
        <strain evidence="15 16">DSM 45169</strain>
    </source>
</reference>
<dbReference type="RefSeq" id="WP_107725245.1">
    <property type="nucleotide sequence ID" value="NZ_PZZP01000001.1"/>
</dbReference>
<keyword evidence="8 14" id="KW-0406">Ion transport</keyword>
<dbReference type="GO" id="GO:0046872">
    <property type="term" value="F:metal ion binding"/>
    <property type="evidence" value="ECO:0007669"/>
    <property type="project" value="UniProtKB-KW"/>
</dbReference>
<evidence type="ECO:0000256" key="4">
    <source>
        <dbReference type="ARBA" id="ARBA00022692"/>
    </source>
</evidence>
<evidence type="ECO:0000256" key="12">
    <source>
        <dbReference type="ARBA" id="ARBA00035585"/>
    </source>
</evidence>
<comment type="catalytic activity">
    <reaction evidence="12">
        <text>fluoride(in) = fluoride(out)</text>
        <dbReference type="Rhea" id="RHEA:76159"/>
        <dbReference type="ChEBI" id="CHEBI:17051"/>
    </reaction>
    <physiologicalReaction direction="left-to-right" evidence="12">
        <dbReference type="Rhea" id="RHEA:76160"/>
    </physiologicalReaction>
</comment>
<feature type="binding site" evidence="14">
    <location>
        <position position="70"/>
    </location>
    <ligand>
        <name>Na(+)</name>
        <dbReference type="ChEBI" id="CHEBI:29101"/>
        <note>structural</note>
    </ligand>
</feature>
<evidence type="ECO:0000256" key="13">
    <source>
        <dbReference type="ARBA" id="ARBA00049940"/>
    </source>
</evidence>
<dbReference type="GO" id="GO:0062054">
    <property type="term" value="F:fluoride channel activity"/>
    <property type="evidence" value="ECO:0007669"/>
    <property type="project" value="UniProtKB-UniRule"/>
</dbReference>
<feature type="transmembrane region" description="Helical" evidence="14">
    <location>
        <begin position="94"/>
        <end position="115"/>
    </location>
</feature>
<evidence type="ECO:0000313" key="15">
    <source>
        <dbReference type="EMBL" id="PTM58438.1"/>
    </source>
</evidence>
<sequence>MTTWGLVAAGGFFGAIARFAISRWLNFRAGSPWPWGTWLVNSSGSFLLGWLVGAEVNPNILMFAGVGFLGSYTTFSTLHWEAQQFAVKKEWSTMVLYLGVTYITGFLAAFVGLWMGSH</sequence>
<evidence type="ECO:0000313" key="16">
    <source>
        <dbReference type="Proteomes" id="UP000241639"/>
    </source>
</evidence>
<dbReference type="Proteomes" id="UP000241639">
    <property type="component" value="Unassembled WGS sequence"/>
</dbReference>
<keyword evidence="5 14" id="KW-0479">Metal-binding</keyword>
<comment type="similarity">
    <text evidence="11 14">Belongs to the fluoride channel Fluc/FEX (TC 1.A.43) family.</text>
</comment>
<evidence type="ECO:0000256" key="8">
    <source>
        <dbReference type="ARBA" id="ARBA00023065"/>
    </source>
</evidence>
<keyword evidence="6 14" id="KW-1133">Transmembrane helix</keyword>
<dbReference type="InterPro" id="IPR003691">
    <property type="entry name" value="FluC"/>
</dbReference>
<dbReference type="OrthoDB" id="9815830at2"/>
<evidence type="ECO:0000256" key="11">
    <source>
        <dbReference type="ARBA" id="ARBA00035120"/>
    </source>
</evidence>
<comment type="caution">
    <text evidence="14">Lacks conserved residue(s) required for the propagation of feature annotation.</text>
</comment>
<evidence type="ECO:0000256" key="14">
    <source>
        <dbReference type="HAMAP-Rule" id="MF_00454"/>
    </source>
</evidence>
<dbReference type="GO" id="GO:0140114">
    <property type="term" value="P:cellular detoxification of fluoride"/>
    <property type="evidence" value="ECO:0007669"/>
    <property type="project" value="UniProtKB-UniRule"/>
</dbReference>
<comment type="function">
    <text evidence="13 14">Fluoride-specific ion channel. Important for reducing fluoride concentration in the cell, thus reducing its toxicity.</text>
</comment>
<dbReference type="PANTHER" id="PTHR28259:SF16">
    <property type="entry name" value="FLUORIDE-SPECIFIC ION CHANNEL FLUC 2"/>
    <property type="match status" value="1"/>
</dbReference>
<keyword evidence="2 14" id="KW-0813">Transport</keyword>
<dbReference type="Pfam" id="PF02537">
    <property type="entry name" value="CRCB"/>
    <property type="match status" value="1"/>
</dbReference>
<comment type="activity regulation">
    <text evidence="14">Na(+) is not transported, but it plays an essential structural role and its presence is essential for fluoride channel function.</text>
</comment>
<gene>
    <name evidence="14" type="primary">fluC</name>
    <name evidence="14" type="synonym">crcB</name>
    <name evidence="15" type="ORF">C8J48_1021</name>
</gene>
<proteinExistence type="inferred from homology"/>
<dbReference type="GO" id="GO:0005886">
    <property type="term" value="C:plasma membrane"/>
    <property type="evidence" value="ECO:0007669"/>
    <property type="project" value="UniProtKB-SubCell"/>
</dbReference>
<keyword evidence="7 14" id="KW-0915">Sodium</keyword>
<comment type="subcellular location">
    <subcellularLocation>
        <location evidence="1 14">Cell membrane</location>
        <topology evidence="1 14">Multi-pass membrane protein</topology>
    </subcellularLocation>
</comment>
<dbReference type="AlphaFoldDB" id="A0A2T4Z972"/>
<evidence type="ECO:0000256" key="7">
    <source>
        <dbReference type="ARBA" id="ARBA00023053"/>
    </source>
</evidence>
<name>A0A2T4Z972_9BACL</name>
<keyword evidence="9 14" id="KW-0472">Membrane</keyword>
<evidence type="ECO:0000256" key="5">
    <source>
        <dbReference type="ARBA" id="ARBA00022723"/>
    </source>
</evidence>
<feature type="transmembrane region" description="Helical" evidence="14">
    <location>
        <begin position="6"/>
        <end position="25"/>
    </location>
</feature>
<evidence type="ECO:0000256" key="2">
    <source>
        <dbReference type="ARBA" id="ARBA00022448"/>
    </source>
</evidence>
<protein>
    <recommendedName>
        <fullName evidence="14">Fluoride-specific ion channel FluC</fullName>
    </recommendedName>
</protein>
<evidence type="ECO:0000256" key="1">
    <source>
        <dbReference type="ARBA" id="ARBA00004651"/>
    </source>
</evidence>
<keyword evidence="16" id="KW-1185">Reference proteome</keyword>
<keyword evidence="10 14" id="KW-0407">Ion channel</keyword>
<keyword evidence="3 14" id="KW-1003">Cell membrane</keyword>
<evidence type="ECO:0000256" key="3">
    <source>
        <dbReference type="ARBA" id="ARBA00022475"/>
    </source>
</evidence>
<comment type="caution">
    <text evidence="15">The sequence shown here is derived from an EMBL/GenBank/DDBJ whole genome shotgun (WGS) entry which is preliminary data.</text>
</comment>
<evidence type="ECO:0000256" key="6">
    <source>
        <dbReference type="ARBA" id="ARBA00022989"/>
    </source>
</evidence>
<dbReference type="EMBL" id="PZZP01000001">
    <property type="protein sequence ID" value="PTM58438.1"/>
    <property type="molecule type" value="Genomic_DNA"/>
</dbReference>
<evidence type="ECO:0000256" key="10">
    <source>
        <dbReference type="ARBA" id="ARBA00023303"/>
    </source>
</evidence>
<accession>A0A2T4Z972</accession>
<organism evidence="15 16">
    <name type="scientific">Desmospora activa DSM 45169</name>
    <dbReference type="NCBI Taxonomy" id="1121389"/>
    <lineage>
        <taxon>Bacteria</taxon>
        <taxon>Bacillati</taxon>
        <taxon>Bacillota</taxon>
        <taxon>Bacilli</taxon>
        <taxon>Bacillales</taxon>
        <taxon>Thermoactinomycetaceae</taxon>
        <taxon>Desmospora</taxon>
    </lineage>
</organism>